<dbReference type="HOGENOM" id="CLU_643534_0_0_9"/>
<organism evidence="1">
    <name type="scientific">Metalysinibacillus saudimassiliensis</name>
    <dbReference type="NCBI Taxonomy" id="1461583"/>
    <lineage>
        <taxon>Bacteria</taxon>
        <taxon>Bacillati</taxon>
        <taxon>Bacillota</taxon>
        <taxon>Bacilli</taxon>
        <taxon>Bacillales</taxon>
        <taxon>Caryophanaceae</taxon>
        <taxon>Metalysinibacillus</taxon>
    </lineage>
</organism>
<name>A0A078MFG3_9BACL</name>
<gene>
    <name evidence="1" type="ORF">BN1050_01840</name>
</gene>
<evidence type="ECO:0000313" key="1">
    <source>
        <dbReference type="EMBL" id="CEA04137.1"/>
    </source>
</evidence>
<dbReference type="EMBL" id="LN483075">
    <property type="protein sequence ID" value="CEA04137.1"/>
    <property type="molecule type" value="Genomic_DNA"/>
</dbReference>
<protein>
    <submittedName>
        <fullName evidence="1">Uncharacterized protein</fullName>
    </submittedName>
</protein>
<dbReference type="AlphaFoldDB" id="A0A078MFG3"/>
<accession>A0A078MFG3</accession>
<dbReference type="PATRIC" id="fig|1461583.4.peg.1764"/>
<reference evidence="1" key="1">
    <citation type="submission" date="2014-07" db="EMBL/GenBank/DDBJ databases">
        <authorList>
            <person name="Urmite Genomes Urmite Genomes"/>
        </authorList>
    </citation>
    <scope>NUCLEOTIDE SEQUENCE</scope>
    <source>
        <strain evidence="1">13S34_air</strain>
    </source>
</reference>
<proteinExistence type="predicted"/>
<sequence length="399" mass="45040">MLVAVGVVGILLIVFWLARQDQQPYQVETISIDDEQKYEGDGRRFAHGLTFIERPDGNMDAFWSQTTDGGQSSEWTHNVMTGVVRHDDLSLKERKPLLEAPFAQEPVSVSATQSGTRMITFEDANQAKHEVAQRFMMTDANGKIIKPYPQTVKDGAHSGHVASTKDAHVIVWSDDWINRGGIDNLGTGKTVSLTAYDDAGNVLDTEAITTREKDREWWPIVAASPKRALVVWQRYIDDENYSQVMYALYDPAAKRFQKRPLLLQANNAYYEYQVDYIPAIDTFVVTGNTRDGAGYMYLINETGRIVRGSFNLPQFVREASPAIKNKEGSAELTYPTAPTGFVKYEVTKDTITEKLQIHDDYQWQPMGTAGFYTKTDEIYFASLARNGIVEKIIHKRGEE</sequence>